<sequence length="322" mass="36456">MIKNVLNKYTEKVSNENVQTDDVIFDSSQNKFFTEGDPQAAEQTPETEVLPVDQTPTDKLFDALGTISTEAGFIGNVSNWFARKVSNMGVHIKDGFRYLTTWNYDPLLPLNPLSMKGFVATLDYFEVEKEIVPQPAGFKGEMLPYTAGLVSRAQVMAQVVEKVIRPATSRFGHYLTTPEDRAERRDFQYGIDIDKSIDQLIKEDAQFFANNRQSTVAFGKIYSSMNDFYESEQHMFEINTILKGGETSTVKSAVEALSQTVTALMERIGKEGDIKTSSEFAKMMSEELTQVAKWVEWFSIQMTRIIETNNVLAETEKHLRSL</sequence>
<organism evidence="1 2">
    <name type="scientific">Pseudomonas phage vB_PaeM_PS119XW</name>
    <dbReference type="NCBI Taxonomy" id="2601632"/>
    <lineage>
        <taxon>Viruses</taxon>
        <taxon>Duplodnaviria</taxon>
        <taxon>Heunggongvirae</taxon>
        <taxon>Uroviricota</taxon>
        <taxon>Caudoviricetes</taxon>
        <taxon>Chimalliviridae</taxon>
        <taxon>Pawinskivirus</taxon>
        <taxon>Pawinskivirus PS119XW</taxon>
    </lineage>
</organism>
<name>A0A5C1K6Y8_9CAUD</name>
<dbReference type="RefSeq" id="YP_010660919.1">
    <property type="nucleotide sequence ID" value="NC_070882.1"/>
</dbReference>
<protein>
    <submittedName>
        <fullName evidence="1">Tail fiber protein</fullName>
    </submittedName>
</protein>
<dbReference type="EMBL" id="MN103543">
    <property type="protein sequence ID" value="QEM41908.1"/>
    <property type="molecule type" value="Genomic_DNA"/>
</dbReference>
<dbReference type="KEGG" id="vg:77936929"/>
<accession>A0A5C1K6Y8</accession>
<evidence type="ECO:0000313" key="1">
    <source>
        <dbReference type="EMBL" id="QEM41908.1"/>
    </source>
</evidence>
<reference evidence="1 2" key="1">
    <citation type="submission" date="2019-06" db="EMBL/GenBank/DDBJ databases">
        <title>A distant relative of Phikzvirus genus phages from a therapeutic phage collection.</title>
        <authorList>
            <person name="Hejnowicz M.S."/>
            <person name="Dabrowski K."/>
            <person name="Gawor J."/>
            <person name="Weber-Dabrowska B."/>
            <person name="Gromadka R."/>
            <person name="Lobocka M.B."/>
        </authorList>
    </citation>
    <scope>NUCLEOTIDE SEQUENCE [LARGE SCALE GENOMIC DNA]</scope>
</reference>
<evidence type="ECO:0000313" key="2">
    <source>
        <dbReference type="Proteomes" id="UP000322144"/>
    </source>
</evidence>
<dbReference type="GeneID" id="77936929"/>
<keyword evidence="2" id="KW-1185">Reference proteome</keyword>
<dbReference type="Proteomes" id="UP000322144">
    <property type="component" value="Segment"/>
</dbReference>
<proteinExistence type="predicted"/>